<gene>
    <name evidence="1" type="ORF">NPIL_372071</name>
</gene>
<proteinExistence type="predicted"/>
<reference evidence="1" key="1">
    <citation type="submission" date="2020-08" db="EMBL/GenBank/DDBJ databases">
        <title>Multicomponent nature underlies the extraordinary mechanical properties of spider dragline silk.</title>
        <authorList>
            <person name="Kono N."/>
            <person name="Nakamura H."/>
            <person name="Mori M."/>
            <person name="Yoshida Y."/>
            <person name="Ohtoshi R."/>
            <person name="Malay A.D."/>
            <person name="Moran D.A.P."/>
            <person name="Tomita M."/>
            <person name="Numata K."/>
            <person name="Arakawa K."/>
        </authorList>
    </citation>
    <scope>NUCLEOTIDE SEQUENCE</scope>
</reference>
<organism evidence="1 2">
    <name type="scientific">Nephila pilipes</name>
    <name type="common">Giant wood spider</name>
    <name type="synonym">Nephila maculata</name>
    <dbReference type="NCBI Taxonomy" id="299642"/>
    <lineage>
        <taxon>Eukaryota</taxon>
        <taxon>Metazoa</taxon>
        <taxon>Ecdysozoa</taxon>
        <taxon>Arthropoda</taxon>
        <taxon>Chelicerata</taxon>
        <taxon>Arachnida</taxon>
        <taxon>Araneae</taxon>
        <taxon>Araneomorphae</taxon>
        <taxon>Entelegynae</taxon>
        <taxon>Araneoidea</taxon>
        <taxon>Nephilidae</taxon>
        <taxon>Nephila</taxon>
    </lineage>
</organism>
<dbReference type="AlphaFoldDB" id="A0A8X6MRK0"/>
<comment type="caution">
    <text evidence="1">The sequence shown here is derived from an EMBL/GenBank/DDBJ whole genome shotgun (WGS) entry which is preliminary data.</text>
</comment>
<accession>A0A8X6MRK0</accession>
<evidence type="ECO:0000313" key="1">
    <source>
        <dbReference type="EMBL" id="GFS74068.1"/>
    </source>
</evidence>
<evidence type="ECO:0000313" key="2">
    <source>
        <dbReference type="Proteomes" id="UP000887013"/>
    </source>
</evidence>
<feature type="non-terminal residue" evidence="1">
    <location>
        <position position="50"/>
    </location>
</feature>
<dbReference type="Proteomes" id="UP000887013">
    <property type="component" value="Unassembled WGS sequence"/>
</dbReference>
<sequence>MWPRYDERYFHVQHHGHHGHQHRKASVEPPAIWLIGFAHRIDGMLQLPVQ</sequence>
<name>A0A8X6MRK0_NEPPI</name>
<keyword evidence="2" id="KW-1185">Reference proteome</keyword>
<dbReference type="EMBL" id="BMAW01001441">
    <property type="protein sequence ID" value="GFS74068.1"/>
    <property type="molecule type" value="Genomic_DNA"/>
</dbReference>
<protein>
    <submittedName>
        <fullName evidence="1">Uncharacterized protein</fullName>
    </submittedName>
</protein>